<keyword evidence="5" id="KW-1278">Translocase</keyword>
<dbReference type="SUPFAM" id="SSF81653">
    <property type="entry name" value="Calcium ATPase, transduction domain A"/>
    <property type="match status" value="1"/>
</dbReference>
<organism evidence="12 13">
    <name type="scientific">Mediterraneibacter butyricigenes</name>
    <dbReference type="NCBI Taxonomy" id="2316025"/>
    <lineage>
        <taxon>Bacteria</taxon>
        <taxon>Bacillati</taxon>
        <taxon>Bacillota</taxon>
        <taxon>Clostridia</taxon>
        <taxon>Lachnospirales</taxon>
        <taxon>Lachnospiraceae</taxon>
        <taxon>Mediterraneibacter</taxon>
    </lineage>
</organism>
<dbReference type="InterPro" id="IPR051014">
    <property type="entry name" value="Cation_Transport_ATPase_IB"/>
</dbReference>
<dbReference type="SFLD" id="SFLDF00027">
    <property type="entry name" value="p-type_atpase"/>
    <property type="match status" value="1"/>
</dbReference>
<dbReference type="Gene3D" id="3.40.1110.10">
    <property type="entry name" value="Calcium-transporting ATPase, cytoplasmic domain N"/>
    <property type="match status" value="1"/>
</dbReference>
<evidence type="ECO:0000256" key="2">
    <source>
        <dbReference type="ARBA" id="ARBA00006024"/>
    </source>
</evidence>
<keyword evidence="3" id="KW-0104">Cadmium</keyword>
<dbReference type="InterPro" id="IPR059000">
    <property type="entry name" value="ATPase_P-type_domA"/>
</dbReference>
<dbReference type="Gene3D" id="2.70.150.10">
    <property type="entry name" value="Calcium-transporting ATPase, cytoplasmic transduction domain A"/>
    <property type="match status" value="1"/>
</dbReference>
<dbReference type="EC" id="7.2.2.21" evidence="8"/>
<dbReference type="PANTHER" id="PTHR48085">
    <property type="entry name" value="CADMIUM/ZINC-TRANSPORTING ATPASE HMA2-RELATED"/>
    <property type="match status" value="1"/>
</dbReference>
<evidence type="ECO:0000256" key="9">
    <source>
        <dbReference type="ARBA" id="ARBA00049338"/>
    </source>
</evidence>
<reference evidence="13" key="1">
    <citation type="submission" date="2018-09" db="EMBL/GenBank/DDBJ databases">
        <title>Draft Genome Sequence of Mediterraneibacter sp. KCTC 15684.</title>
        <authorList>
            <person name="Kim J.S."/>
            <person name="Han K.I."/>
            <person name="Suh M.K."/>
            <person name="Lee K.C."/>
            <person name="Eom M.K."/>
            <person name="Lee J.H."/>
            <person name="Park S.H."/>
            <person name="Kang S.W."/>
            <person name="Park J.E."/>
            <person name="Oh B.S."/>
            <person name="Yu S.Y."/>
            <person name="Choi S.H."/>
            <person name="Lee D.H."/>
            <person name="Yoon H."/>
            <person name="Kim B."/>
            <person name="Yang S.J."/>
            <person name="Lee J.S."/>
        </authorList>
    </citation>
    <scope>NUCLEOTIDE SEQUENCE [LARGE SCALE GENOMIC DNA]</scope>
    <source>
        <strain evidence="13">KCTC 15684</strain>
    </source>
</reference>
<dbReference type="PROSITE" id="PS00154">
    <property type="entry name" value="ATPASE_E1_E2"/>
    <property type="match status" value="1"/>
</dbReference>
<dbReference type="GO" id="GO:0016887">
    <property type="term" value="F:ATP hydrolysis activity"/>
    <property type="evidence" value="ECO:0007669"/>
    <property type="project" value="InterPro"/>
</dbReference>
<dbReference type="InterPro" id="IPR001757">
    <property type="entry name" value="P_typ_ATPase"/>
</dbReference>
<evidence type="ECO:0000256" key="7">
    <source>
        <dbReference type="ARBA" id="ARBA00023136"/>
    </source>
</evidence>
<keyword evidence="13" id="KW-1185">Reference proteome</keyword>
<dbReference type="PRINTS" id="PR00120">
    <property type="entry name" value="HATPASE"/>
</dbReference>
<dbReference type="InterPro" id="IPR027256">
    <property type="entry name" value="P-typ_ATPase_IB"/>
</dbReference>
<dbReference type="InterPro" id="IPR023214">
    <property type="entry name" value="HAD_sf"/>
</dbReference>
<keyword evidence="10" id="KW-0479">Metal-binding</keyword>
<feature type="domain" description="P-type ATPase A" evidence="11">
    <location>
        <begin position="194"/>
        <end position="293"/>
    </location>
</feature>
<keyword evidence="7" id="KW-0472">Membrane</keyword>
<keyword evidence="4" id="KW-0812">Transmembrane</keyword>
<evidence type="ECO:0000256" key="6">
    <source>
        <dbReference type="ARBA" id="ARBA00022989"/>
    </source>
</evidence>
<dbReference type="Proteomes" id="UP000265643">
    <property type="component" value="Unassembled WGS sequence"/>
</dbReference>
<dbReference type="InterPro" id="IPR036412">
    <property type="entry name" value="HAD-like_sf"/>
</dbReference>
<evidence type="ECO:0000256" key="5">
    <source>
        <dbReference type="ARBA" id="ARBA00022967"/>
    </source>
</evidence>
<dbReference type="InterPro" id="IPR008250">
    <property type="entry name" value="ATPase_P-typ_transduc_dom_A_sf"/>
</dbReference>
<evidence type="ECO:0000256" key="10">
    <source>
        <dbReference type="RuleBase" id="RU362081"/>
    </source>
</evidence>
<dbReference type="Pfam" id="PF00122">
    <property type="entry name" value="E1-E2_ATPase"/>
    <property type="match status" value="1"/>
</dbReference>
<dbReference type="EMBL" id="BHGK01000001">
    <property type="protein sequence ID" value="GCA67992.1"/>
    <property type="molecule type" value="Genomic_DNA"/>
</dbReference>
<dbReference type="GO" id="GO:0046872">
    <property type="term" value="F:metal ion binding"/>
    <property type="evidence" value="ECO:0007669"/>
    <property type="project" value="UniProtKB-KW"/>
</dbReference>
<dbReference type="SFLD" id="SFLDG00002">
    <property type="entry name" value="C1.7:_P-type_atpase_like"/>
    <property type="match status" value="1"/>
</dbReference>
<comment type="caution">
    <text evidence="12">The sequence shown here is derived from an EMBL/GenBank/DDBJ whole genome shotgun (WGS) entry which is preliminary data.</text>
</comment>
<dbReference type="GO" id="GO:0008551">
    <property type="term" value="F:P-type cadmium transporter activity"/>
    <property type="evidence" value="ECO:0007669"/>
    <property type="project" value="UniProtKB-EC"/>
</dbReference>
<dbReference type="Gene3D" id="3.40.50.1000">
    <property type="entry name" value="HAD superfamily/HAD-like"/>
    <property type="match status" value="1"/>
</dbReference>
<dbReference type="CDD" id="cd07550">
    <property type="entry name" value="P-type_ATPase_HM"/>
    <property type="match status" value="1"/>
</dbReference>
<dbReference type="NCBIfam" id="TIGR01525">
    <property type="entry name" value="ATPase-IB_hvy"/>
    <property type="match status" value="1"/>
</dbReference>
<dbReference type="AlphaFoldDB" id="A0A391PLT5"/>
<sequence>MKFKIKHEITGRIRIHMDQKKMTYQQADTLLYYLNDLPGVQEAKVYERTADAMIVYTGDRADLIKSLKVFTYDSVEVPDAVLVNSGRELNAVYQEKLMMKVLMRAGSKLFIPAPVRAVITSVKSIKYLYAGARSLAKGKLEVSVLDATAIGVSVLRKNYDTAGSVMFLLGIGEILEEWTHKKSVGDLARSMSLNITKVWLKNEDQEVLVDATQIQPGDRVVVHMGNVIPFDGIVETGEGMVNQASMTGEAQPVRKADGGYVYAGTVLEEGELEIRVKETGSSTRFEKIVTMIEESEKLKSSVESKAERLADRLVPYTLAGTALTYLITRNATKAIAVLMVDFSCALKMAMPISVLSAIREAQTHHITVKGGKYLEAVAEADTIVFDKTGTLTEARPTVKAIVPFIDESKENLLRLAACLEEHFPHSMAKAVVRAAKEHGLDHEEMHSKVEYIVAHGISSSVEGKKVIIGSSHFVFDDEGCQVEEGYKEAFEALPQEYSHLYLAIEGRLAAVICVEDPLRPEAKDMVNALKASGIKNVVMMTGDSERTAAAIAKRVGVDTYFAEVLPEDKAAFVEAEKAAGRKVIMVGDGINDSPALSAANVGIAISDGAEIAREIADITIGAEDLTQLVILKLLSNHLIKRIHCNYRKIVGINTGLILLGVFGMIPPTTSALLHNVSTLAISLDSMKNLLD</sequence>
<name>A0A391PLT5_9FIRM</name>
<evidence type="ECO:0000256" key="3">
    <source>
        <dbReference type="ARBA" id="ARBA00022539"/>
    </source>
</evidence>
<comment type="catalytic activity">
    <reaction evidence="9">
        <text>Cd(2+)(in) + ATP + H2O = Cd(2+)(out) + ADP + phosphate + H(+)</text>
        <dbReference type="Rhea" id="RHEA:12132"/>
        <dbReference type="ChEBI" id="CHEBI:15377"/>
        <dbReference type="ChEBI" id="CHEBI:15378"/>
        <dbReference type="ChEBI" id="CHEBI:30616"/>
        <dbReference type="ChEBI" id="CHEBI:43474"/>
        <dbReference type="ChEBI" id="CHEBI:48775"/>
        <dbReference type="ChEBI" id="CHEBI:456216"/>
        <dbReference type="EC" id="7.2.2.21"/>
    </reaction>
</comment>
<proteinExistence type="inferred from homology"/>
<keyword evidence="10" id="KW-0067">ATP-binding</keyword>
<dbReference type="RefSeq" id="WP_119298612.1">
    <property type="nucleotide sequence ID" value="NZ_BHGK01000001.1"/>
</dbReference>
<evidence type="ECO:0000313" key="12">
    <source>
        <dbReference type="EMBL" id="GCA67992.1"/>
    </source>
</evidence>
<protein>
    <recommendedName>
        <fullName evidence="8">Cd(2+)-exporting ATPase</fullName>
        <ecNumber evidence="8">7.2.2.21</ecNumber>
    </recommendedName>
</protein>
<dbReference type="PRINTS" id="PR00119">
    <property type="entry name" value="CATATPASE"/>
</dbReference>
<keyword evidence="10" id="KW-1003">Cell membrane</keyword>
<evidence type="ECO:0000313" key="13">
    <source>
        <dbReference type="Proteomes" id="UP000265643"/>
    </source>
</evidence>
<comment type="subcellular location">
    <subcellularLocation>
        <location evidence="10">Cell membrane</location>
    </subcellularLocation>
    <subcellularLocation>
        <location evidence="1">Membrane</location>
        <topology evidence="1">Multi-pass membrane protein</topology>
    </subcellularLocation>
</comment>
<dbReference type="SUPFAM" id="SSF56784">
    <property type="entry name" value="HAD-like"/>
    <property type="match status" value="1"/>
</dbReference>
<evidence type="ECO:0000256" key="1">
    <source>
        <dbReference type="ARBA" id="ARBA00004141"/>
    </source>
</evidence>
<dbReference type="GO" id="GO:0005886">
    <property type="term" value="C:plasma membrane"/>
    <property type="evidence" value="ECO:0007669"/>
    <property type="project" value="UniProtKB-SubCell"/>
</dbReference>
<evidence type="ECO:0000256" key="8">
    <source>
        <dbReference type="ARBA" id="ARBA00039103"/>
    </source>
</evidence>
<dbReference type="SFLD" id="SFLDS00003">
    <property type="entry name" value="Haloacid_Dehalogenase"/>
    <property type="match status" value="1"/>
</dbReference>
<dbReference type="InterPro" id="IPR023299">
    <property type="entry name" value="ATPase_P-typ_cyto_dom_N"/>
</dbReference>
<gene>
    <name evidence="12" type="ORF">KGMB01110_24280</name>
</gene>
<dbReference type="NCBIfam" id="TIGR01494">
    <property type="entry name" value="ATPase_P-type"/>
    <property type="match status" value="1"/>
</dbReference>
<keyword evidence="6" id="KW-1133">Transmembrane helix</keyword>
<dbReference type="InterPro" id="IPR018303">
    <property type="entry name" value="ATPase_P-typ_P_site"/>
</dbReference>
<evidence type="ECO:0000256" key="4">
    <source>
        <dbReference type="ARBA" id="ARBA00022692"/>
    </source>
</evidence>
<dbReference type="PANTHER" id="PTHR48085:SF5">
    <property type="entry name" value="CADMIUM_ZINC-TRANSPORTING ATPASE HMA4-RELATED"/>
    <property type="match status" value="1"/>
</dbReference>
<accession>A0A391PLT5</accession>
<dbReference type="GO" id="GO:0005524">
    <property type="term" value="F:ATP binding"/>
    <property type="evidence" value="ECO:0007669"/>
    <property type="project" value="UniProtKB-UniRule"/>
</dbReference>
<comment type="similarity">
    <text evidence="2 10">Belongs to the cation transport ATPase (P-type) (TC 3.A.3) family. Type IB subfamily.</text>
</comment>
<evidence type="ECO:0000259" key="11">
    <source>
        <dbReference type="Pfam" id="PF00122"/>
    </source>
</evidence>
<keyword evidence="10" id="KW-0547">Nucleotide-binding</keyword>
<dbReference type="InterPro" id="IPR044492">
    <property type="entry name" value="P_typ_ATPase_HD_dom"/>
</dbReference>
<dbReference type="Pfam" id="PF00702">
    <property type="entry name" value="Hydrolase"/>
    <property type="match status" value="1"/>
</dbReference>